<dbReference type="InterPro" id="IPR011990">
    <property type="entry name" value="TPR-like_helical_dom_sf"/>
</dbReference>
<keyword evidence="2" id="KW-0732">Signal</keyword>
<dbReference type="PATRIC" id="fig|983917.3.peg.2262"/>
<proteinExistence type="predicted"/>
<dbReference type="RefSeq" id="WP_014428533.1">
    <property type="nucleotide sequence ID" value="NC_017075.1"/>
</dbReference>
<protein>
    <submittedName>
        <fullName evidence="3">Putative MxaK-like protein</fullName>
    </submittedName>
</protein>
<evidence type="ECO:0000256" key="1">
    <source>
        <dbReference type="SAM" id="MobiDB-lite"/>
    </source>
</evidence>
<feature type="region of interest" description="Disordered" evidence="1">
    <location>
        <begin position="147"/>
        <end position="180"/>
    </location>
</feature>
<dbReference type="STRING" id="983917.RGE_23300"/>
<keyword evidence="4" id="KW-1185">Reference proteome</keyword>
<dbReference type="eggNOG" id="ENOG5032S03">
    <property type="taxonomic scope" value="Bacteria"/>
</dbReference>
<reference evidence="3 4" key="1">
    <citation type="journal article" date="2012" name="J. Bacteriol.">
        <title>Complete genome sequence of phototrophic betaproteobacterium Rubrivivax gelatinosus IL144.</title>
        <authorList>
            <person name="Nagashima S."/>
            <person name="Kamimura A."/>
            <person name="Shimizu T."/>
            <person name="Nakamura-isaki S."/>
            <person name="Aono E."/>
            <person name="Sakamoto K."/>
            <person name="Ichikawa N."/>
            <person name="Nakazawa H."/>
            <person name="Sekine M."/>
            <person name="Yamazaki S."/>
            <person name="Fujita N."/>
            <person name="Shimada K."/>
            <person name="Hanada S."/>
            <person name="Nagashima K.V.P."/>
        </authorList>
    </citation>
    <scope>NUCLEOTIDE SEQUENCE [LARGE SCALE GENOMIC DNA]</scope>
    <source>
        <strain evidence="4">NBRC 100245 / IL144</strain>
    </source>
</reference>
<dbReference type="SUPFAM" id="SSF48452">
    <property type="entry name" value="TPR-like"/>
    <property type="match status" value="1"/>
</dbReference>
<organism evidence="3 4">
    <name type="scientific">Rubrivivax gelatinosus (strain NBRC 100245 / IL144)</name>
    <dbReference type="NCBI Taxonomy" id="983917"/>
    <lineage>
        <taxon>Bacteria</taxon>
        <taxon>Pseudomonadati</taxon>
        <taxon>Pseudomonadota</taxon>
        <taxon>Betaproteobacteria</taxon>
        <taxon>Burkholderiales</taxon>
        <taxon>Sphaerotilaceae</taxon>
        <taxon>Rubrivivax</taxon>
    </lineage>
</organism>
<dbReference type="Gene3D" id="1.25.40.10">
    <property type="entry name" value="Tetratricopeptide repeat domain"/>
    <property type="match status" value="1"/>
</dbReference>
<dbReference type="HOGENOM" id="CLU_1486426_0_0_4"/>
<feature type="signal peptide" evidence="2">
    <location>
        <begin position="1"/>
        <end position="21"/>
    </location>
</feature>
<evidence type="ECO:0000313" key="4">
    <source>
        <dbReference type="Proteomes" id="UP000007883"/>
    </source>
</evidence>
<dbReference type="EMBL" id="AP012320">
    <property type="protein sequence ID" value="BAL95671.1"/>
    <property type="molecule type" value="Genomic_DNA"/>
</dbReference>
<name>I0HRN4_RUBGI</name>
<dbReference type="AlphaFoldDB" id="I0HRN4"/>
<feature type="compositionally biased region" description="Acidic residues" evidence="1">
    <location>
        <begin position="151"/>
        <end position="162"/>
    </location>
</feature>
<sequence>MKRLSAHAAFALATLAAAAVAAWHGLQLQRQHQLLNAVGAASRPDAAVARDAPRPVRLAHAAALAKAGAFDEAFKLYSGLVQPGGGDSISRDAQYNLGNLVLRQGLAQGQRGEAGPLIELAKQRYRDLLRADPQAWDARYNLERALRAAPEEDAAPQEEDNEPVERREISLRGMKPGDLP</sequence>
<evidence type="ECO:0000256" key="2">
    <source>
        <dbReference type="SAM" id="SignalP"/>
    </source>
</evidence>
<accession>I0HRN4</accession>
<feature type="chain" id="PRO_5003629177" evidence="2">
    <location>
        <begin position="22"/>
        <end position="180"/>
    </location>
</feature>
<evidence type="ECO:0000313" key="3">
    <source>
        <dbReference type="EMBL" id="BAL95671.1"/>
    </source>
</evidence>
<gene>
    <name evidence="3" type="primary">mxaK</name>
    <name evidence="3" type="ordered locus">RGE_23300</name>
</gene>
<dbReference type="KEGG" id="rge:RGE_23300"/>
<dbReference type="Proteomes" id="UP000007883">
    <property type="component" value="Chromosome"/>
</dbReference>